<dbReference type="InterPro" id="IPR042099">
    <property type="entry name" value="ANL_N_sf"/>
</dbReference>
<dbReference type="CDD" id="cd19531">
    <property type="entry name" value="LCL_NRPS-like"/>
    <property type="match status" value="2"/>
</dbReference>
<dbReference type="STRING" id="1335309.GA0116948_101103"/>
<evidence type="ECO:0000256" key="3">
    <source>
        <dbReference type="ARBA" id="ARBA00022553"/>
    </source>
</evidence>
<dbReference type="Gene3D" id="3.40.50.12780">
    <property type="entry name" value="N-terminal domain of ligase-like"/>
    <property type="match status" value="2"/>
</dbReference>
<dbReference type="Gene3D" id="3.30.559.10">
    <property type="entry name" value="Chloramphenicol acetyltransferase-like domain"/>
    <property type="match status" value="2"/>
</dbReference>
<dbReference type="SUPFAM" id="SSF52777">
    <property type="entry name" value="CoA-dependent acyltransferases"/>
    <property type="match status" value="5"/>
</dbReference>
<name>A0A1C3YTP6_9BACT</name>
<sequence>MNANSRLNTSAMNKNRNLAARYYWQSRFQDFNIVKCFEDPAVNTAGGAREMVILPVDPAVITQLYQVAGSEVSRGALLLAVVSLLAYKCSHEENVCIFTPAATGGKLIPFRAAHPGNHSFHAYLKLIAGDYVNDNRYSDYLSDTFLPGAIQDAVGLTWHNWPDHEPKPGLLFQFSLASSALHIYAGEAYSAAYARQTGTYCLHLLQAALADPEGQVSALPLQAPSVLSEAAAQFNSTATALPAAQTILDVFRAKVAEHPGAIAFEYAGSSYDYHALDAWSDKVAAFLISRYHIKKGELVCILLGREEWLLPVILGVMKTGAVYVPVDPVYAEGRIDEILQTPGTALVITRNAFRRNWQNLAVMNLDEEHKAVFTSPEIILPHNSGETLAYILFTSGSTGVPKGVMIPHRSLLNYIHWAAAYYVQGHAAVSPLFTSISFDLTVTALFMPLYTGGTVLVAPEQAEENIVAAWLANDRVTVIKVTPSQLKTVLYAPAISINSNKPPKKIIVGGEAFPAALAFAVYEKLQGHVEIYNEYGPTEATVGCMIHRYTPAEEGMTVPVGTPVFNTGIYLLDEHLCHVPDGIPGHLYIAGTGLAAGYIHQPALTAEKFIDNPFAAGSKMYKTGDIAVRDIAGRLYYKGRADDQVKIRGFRIEPGEIEQRITQYEGVNAAVVVLRKRVDDAYLSAFYEAGREVTPEKLRAYLAGVLPAYMLPAFFTQLPRLPLTVNGKVNRNALPEEVLLETQITAPATDTEHALRNLWAAVLQLGEMQISTSRSFFELGGHSLKAMELTSAIRSSMQKQLPLRFVFSHTTISAQAALLDTLPVSHAGSMIAPAPLQKYYPLSSAQRRLYFLQQYASAGTAYNMPRFLQVKGNLQPAKLEEAFRQLLQRHEILRTRFVLQNGEPVQEILETIPFSITHYTEDDDAAMKDFVRPFDLATGGLVKVGLLRQSESAYLLMLDIHHIVTDGISQTLLTNELMSLYNGAGLPAVSLHYKDYVQWMQCGEQQALMESHAYFWADQFRELPPATDLPADYERPAVKDYRGASFSFHFTVDETARLQQFARQENVTMFMLLLAVYNVLLAHLSANEDIVTGTGVAGREHPDTRKMMGMFVNTLALRNYPEGTKTFKAFLAEVRKNTLSCFEHQAYPFEALTAKLQPERNESRHPLFDVMFAYNNFETGELAFGDLAVEVCPVPVTNAKFDLMLTVSELDQQLSLDFNYALSLFSAATVSRFADYFRHIALKVTDNPLVLLQDGFELPAGEQQALLAKGDNTAGFKMDQTINALFDTQVKRSPEAIALKFRDQVLTYAALNDQANRLAAYLVNAGVTTGILVPLCVRRSIDQMVAILAILKAGGAYAPIDSDYPEPRVKYLLDDLQAPFVLADDLFTVAVDVPVLHLPTVLAGLDKNAPCPAPVAVSPEDLAYINYTSGSTGNPKGVLIRHGSVIRLLDLNDMVLDNSTVTLQLSSISFDAATFEIWASLLSGGTVVVYPDTYIEADVLNNVIATHQVNTLWLTIGLLEQWSEHDIDHLKIRYVLTGGDIVHPEVIARVHRKLPEVTLYSCYGQTENTTFTSLYKTNRNSTLPRIPIGSPIAGTSVYVLNKALALTPPGTVGELFTGGAGLATGYLHNEALTGEKFIDHPFCKNEKLYRTGDLAKWMPDGNLVFAGRADSQVKIRGFRVEPGEIESVLIRHQAIQEVAVSIREVDREKCLVAYYVAAEPVSADQLRAYLSALLPAYMIPGYFMALPKFPLSSSGKIDRKALPAMLAAPETGVLPTTATEKALATIWSQLLKLPAEKLPADKSFFELGGHSLTAMELINRIAREMQQRISLRTLFAHNKIRDLAAWVDAQQVEKIYSKIPRAPQQECYELTAAQQRLYFLQAYEPQSVSYNMPQYIRLKGRPDLLRLEKAFQDLQQLHHNLRTRFVFNNGRPMQEVMDTAGISIIHYHPVAGNIEPQLRKFVQPFQLEQGPPIRLGWITISADEQVLLLDMHHIITDGITQQILVRDLVTLYNGQTPNEPALQYEDYAAWVNSGYYQELIRQQGVFWQQLYYDIPQTLQLPQDYDRPLVKDNTGANFSLQLSLQETAALQQLAAKEDVTIFMLLMAVYNVLLHRLSGQEDIVVGTPVSGRQHPDLGNIAGLFVNTLAMRNRPSGAKTFSFFLQEVRSHTLACLEHQDYPFTALITALQLPRTTAHHPLFEVFFAFENFQDEPLEMEGVEASSFSASNDVAKFDLVLTAREAAKRLHCDFTYAVALFNEATVARFAGYFHEILKTITDNPGIALADIRLIPEAQLTSLIGEGYEQANYPQSDTIIRLFEQQLHHSPNAVAAVFNGTPLTYYQLSVKVNALTAAMRGKGVGHGDKVVVLIDHSFELLVSILATMKCGAAFVPVDTGWPLLRQQECVARIRPALVLCNADHDAAQWEQGFRVSLSHLHDPGVVAATPVSGDDLVYIIFTSGSTGTPKGVAVCYAGLMNRLHWMNDCFGAAAAGSVLHTTRYVYDSAVWELCWPLMNGGKTIITEPAVLTDTLRMLQLIDAYKVTIADFVPSVFNTLLEQIEDGGRHRLPASLQYVILGGEEMSGQKAHRFYQYYPDVRIINLYGPTEATIGCVYHEVQLNETGRIPIGKAIANVSLRIMDKYGNDVPPGVSGELWIAGVCLAREYYGEPSLTAERFVTEPRTGVRYYKTGDQVRCLPNGNIDFMGRIDDQVKLRGYRIELGEIMNRLSAYPAVRESVVVIKEQGRAKYIVAYYVAAAPVAPALLGNFLAGQLPAYMIPSYFCHLKELPMIPGGKVNRALLPEPEWQQTEGYVVPAGYTEELLAGIWSSLLEISVTAVSAQANFFEMGGNSLMLVSLVSKVTQTLQVPLHIADVFRYPTIASLAAFLNGAAVPANEKEPAVTADSLSSTLKLFDLSE</sequence>
<dbReference type="PROSITE" id="PS50075">
    <property type="entry name" value="CARRIER"/>
    <property type="match status" value="3"/>
</dbReference>
<keyword evidence="6" id="KW-1185">Reference proteome</keyword>
<dbReference type="SMART" id="SM00823">
    <property type="entry name" value="PKS_PP"/>
    <property type="match status" value="3"/>
</dbReference>
<dbReference type="PANTHER" id="PTHR45527:SF1">
    <property type="entry name" value="FATTY ACID SYNTHASE"/>
    <property type="match status" value="1"/>
</dbReference>
<keyword evidence="3" id="KW-0597">Phosphoprotein</keyword>
<dbReference type="FunFam" id="1.10.1200.10:FF:000005">
    <property type="entry name" value="Nonribosomal peptide synthetase 1"/>
    <property type="match status" value="2"/>
</dbReference>
<dbReference type="Pfam" id="PF00550">
    <property type="entry name" value="PP-binding"/>
    <property type="match status" value="3"/>
</dbReference>
<dbReference type="FunFam" id="3.40.50.980:FF:000001">
    <property type="entry name" value="Non-ribosomal peptide synthetase"/>
    <property type="match status" value="1"/>
</dbReference>
<gene>
    <name evidence="5" type="ORF">GA0116948_101103</name>
</gene>
<dbReference type="InterPro" id="IPR001242">
    <property type="entry name" value="Condensation_dom"/>
</dbReference>
<feature type="domain" description="Carrier" evidence="4">
    <location>
        <begin position="1774"/>
        <end position="1851"/>
    </location>
</feature>
<accession>A0A1C3YTP6</accession>
<dbReference type="NCBIfam" id="TIGR01733">
    <property type="entry name" value="AA-adenyl-dom"/>
    <property type="match status" value="3"/>
</dbReference>
<dbReference type="CDD" id="cd05930">
    <property type="entry name" value="A_NRPS"/>
    <property type="match status" value="2"/>
</dbReference>
<dbReference type="EMBL" id="FMAR01000001">
    <property type="protein sequence ID" value="SCB73471.1"/>
    <property type="molecule type" value="Genomic_DNA"/>
</dbReference>
<evidence type="ECO:0000256" key="1">
    <source>
        <dbReference type="ARBA" id="ARBA00001957"/>
    </source>
</evidence>
<dbReference type="Gene3D" id="3.30.559.30">
    <property type="entry name" value="Nonribosomal peptide synthetase, condensation domain"/>
    <property type="match status" value="3"/>
</dbReference>
<dbReference type="PANTHER" id="PTHR45527">
    <property type="entry name" value="NONRIBOSOMAL PEPTIDE SYNTHETASE"/>
    <property type="match status" value="1"/>
</dbReference>
<dbReference type="Gene3D" id="2.30.38.10">
    <property type="entry name" value="Luciferase, Domain 3"/>
    <property type="match status" value="1"/>
</dbReference>
<dbReference type="Pfam" id="PF00501">
    <property type="entry name" value="AMP-binding"/>
    <property type="match status" value="3"/>
</dbReference>
<dbReference type="InterPro" id="IPR020845">
    <property type="entry name" value="AMP-binding_CS"/>
</dbReference>
<protein>
    <submittedName>
        <fullName evidence="5">Tyrocidine synthetase-3</fullName>
    </submittedName>
</protein>
<dbReference type="InterPro" id="IPR025110">
    <property type="entry name" value="AMP-bd_C"/>
</dbReference>
<comment type="cofactor">
    <cofactor evidence="1">
        <name>pantetheine 4'-phosphate</name>
        <dbReference type="ChEBI" id="CHEBI:47942"/>
    </cofactor>
</comment>
<dbReference type="SUPFAM" id="SSF47336">
    <property type="entry name" value="ACP-like"/>
    <property type="match status" value="3"/>
</dbReference>
<dbReference type="InterPro" id="IPR036736">
    <property type="entry name" value="ACP-like_sf"/>
</dbReference>
<dbReference type="OrthoDB" id="9778383at2"/>
<dbReference type="SUPFAM" id="SSF56801">
    <property type="entry name" value="Acetyl-CoA synthetase-like"/>
    <property type="match status" value="3"/>
</dbReference>
<evidence type="ECO:0000256" key="2">
    <source>
        <dbReference type="ARBA" id="ARBA00022450"/>
    </source>
</evidence>
<dbReference type="InterPro" id="IPR023213">
    <property type="entry name" value="CAT-like_dom_sf"/>
</dbReference>
<dbReference type="GO" id="GO:0005829">
    <property type="term" value="C:cytosol"/>
    <property type="evidence" value="ECO:0007669"/>
    <property type="project" value="TreeGrafter"/>
</dbReference>
<evidence type="ECO:0000313" key="6">
    <source>
        <dbReference type="Proteomes" id="UP000242818"/>
    </source>
</evidence>
<dbReference type="GO" id="GO:0003824">
    <property type="term" value="F:catalytic activity"/>
    <property type="evidence" value="ECO:0007669"/>
    <property type="project" value="InterPro"/>
</dbReference>
<dbReference type="PROSITE" id="PS00012">
    <property type="entry name" value="PHOSPHOPANTETHEINE"/>
    <property type="match status" value="2"/>
</dbReference>
<keyword evidence="2" id="KW-0596">Phosphopantetheine</keyword>
<dbReference type="NCBIfam" id="NF003417">
    <property type="entry name" value="PRK04813.1"/>
    <property type="match status" value="3"/>
</dbReference>
<dbReference type="Gene3D" id="1.10.1200.10">
    <property type="entry name" value="ACP-like"/>
    <property type="match status" value="3"/>
</dbReference>
<dbReference type="GO" id="GO:0044550">
    <property type="term" value="P:secondary metabolite biosynthetic process"/>
    <property type="evidence" value="ECO:0007669"/>
    <property type="project" value="TreeGrafter"/>
</dbReference>
<feature type="domain" description="Carrier" evidence="4">
    <location>
        <begin position="746"/>
        <end position="823"/>
    </location>
</feature>
<dbReference type="Pfam" id="PF13193">
    <property type="entry name" value="AMP-binding_C"/>
    <property type="match status" value="1"/>
</dbReference>
<organism evidence="5 6">
    <name type="scientific">Chitinophaga costaii</name>
    <dbReference type="NCBI Taxonomy" id="1335309"/>
    <lineage>
        <taxon>Bacteria</taxon>
        <taxon>Pseudomonadati</taxon>
        <taxon>Bacteroidota</taxon>
        <taxon>Chitinophagia</taxon>
        <taxon>Chitinophagales</taxon>
        <taxon>Chitinophagaceae</taxon>
        <taxon>Chitinophaga</taxon>
    </lineage>
</organism>
<reference evidence="5 6" key="1">
    <citation type="submission" date="2016-08" db="EMBL/GenBank/DDBJ databases">
        <authorList>
            <person name="Seilhamer J.J."/>
        </authorList>
    </citation>
    <scope>NUCLEOTIDE SEQUENCE [LARGE SCALE GENOMIC DNA]</scope>
    <source>
        <strain evidence="5 6">A37T2</strain>
    </source>
</reference>
<dbReference type="GO" id="GO:0031177">
    <property type="term" value="F:phosphopantetheine binding"/>
    <property type="evidence" value="ECO:0007669"/>
    <property type="project" value="InterPro"/>
</dbReference>
<dbReference type="PROSITE" id="PS00455">
    <property type="entry name" value="AMP_BINDING"/>
    <property type="match status" value="3"/>
</dbReference>
<dbReference type="Proteomes" id="UP000242818">
    <property type="component" value="Unassembled WGS sequence"/>
</dbReference>
<dbReference type="InterPro" id="IPR009081">
    <property type="entry name" value="PP-bd_ACP"/>
</dbReference>
<evidence type="ECO:0000313" key="5">
    <source>
        <dbReference type="EMBL" id="SCB73471.1"/>
    </source>
</evidence>
<proteinExistence type="predicted"/>
<feature type="domain" description="Carrier" evidence="4">
    <location>
        <begin position="2810"/>
        <end position="2887"/>
    </location>
</feature>
<dbReference type="InterPro" id="IPR020806">
    <property type="entry name" value="PKS_PP-bd"/>
</dbReference>
<dbReference type="Pfam" id="PF00668">
    <property type="entry name" value="Condensation"/>
    <property type="match status" value="2"/>
</dbReference>
<evidence type="ECO:0000259" key="4">
    <source>
        <dbReference type="PROSITE" id="PS50075"/>
    </source>
</evidence>
<dbReference type="Gene3D" id="3.30.300.30">
    <property type="match status" value="3"/>
</dbReference>
<dbReference type="InterPro" id="IPR006162">
    <property type="entry name" value="Ppantetheine_attach_site"/>
</dbReference>
<dbReference type="SMART" id="SM01294">
    <property type="entry name" value="PKS_PP_betabranch"/>
    <property type="match status" value="1"/>
</dbReference>
<dbReference type="InterPro" id="IPR045851">
    <property type="entry name" value="AMP-bd_C_sf"/>
</dbReference>
<dbReference type="CDD" id="cd12117">
    <property type="entry name" value="A_NRPS_Srf_like"/>
    <property type="match status" value="1"/>
</dbReference>
<dbReference type="GO" id="GO:0043041">
    <property type="term" value="P:amino acid activation for nonribosomal peptide biosynthetic process"/>
    <property type="evidence" value="ECO:0007669"/>
    <property type="project" value="TreeGrafter"/>
</dbReference>
<dbReference type="InterPro" id="IPR000873">
    <property type="entry name" value="AMP-dep_synth/lig_dom"/>
</dbReference>
<dbReference type="InterPro" id="IPR010071">
    <property type="entry name" value="AA_adenyl_dom"/>
</dbReference>
<dbReference type="Gene3D" id="3.40.50.980">
    <property type="match status" value="2"/>
</dbReference>